<dbReference type="PIRSF" id="PIRSF015582">
    <property type="entry name" value="Cit_lyase_B"/>
    <property type="match status" value="1"/>
</dbReference>
<evidence type="ECO:0000259" key="4">
    <source>
        <dbReference type="Pfam" id="PF03328"/>
    </source>
</evidence>
<dbReference type="PANTHER" id="PTHR32308:SF1">
    <property type="entry name" value="HPCH_HPAI ALDOLASE_CITRATE LYASE DOMAIN-CONTAINING PROTEIN"/>
    <property type="match status" value="1"/>
</dbReference>
<dbReference type="Gene3D" id="3.20.20.60">
    <property type="entry name" value="Phosphoenolpyruvate-binding domains"/>
    <property type="match status" value="1"/>
</dbReference>
<dbReference type="InterPro" id="IPR040442">
    <property type="entry name" value="Pyrv_kinase-like_dom_sf"/>
</dbReference>
<dbReference type="SUPFAM" id="SSF51621">
    <property type="entry name" value="Phosphoenolpyruvate/pyruvate domain"/>
    <property type="match status" value="1"/>
</dbReference>
<accession>T0JTU3</accession>
<dbReference type="eggNOG" id="COG2301">
    <property type="taxonomic scope" value="Bacteria"/>
</dbReference>
<gene>
    <name evidence="5" type="ORF">M947_01120</name>
</gene>
<dbReference type="STRING" id="1172190.M947_01120"/>
<keyword evidence="6" id="KW-1185">Reference proteome</keyword>
<dbReference type="InterPro" id="IPR011206">
    <property type="entry name" value="Citrate_lyase_beta/mcl1/mcl2"/>
</dbReference>
<dbReference type="AlphaFoldDB" id="T0JTU3"/>
<sequence length="303" mass="34528">MLSKIVQAFKQRDVEALDAMVVPTVRVLNKRDDFTSVLMLSCNKIKHLEKISELEADCIILNLEDGVSKEDKPLALALCAIYLVKHKECSKKLVVRVNALEEGGYDEIAYLNQFMPDAIRVSKIKTKKEVESVLALLDEDIELHLSIETSEAWHNLATLRVKKRVTTFYLGILDLLADLRLPQSLLKIDNPTIIYILTHFLVSSRAMGVKAVSFVYQEFEKLDEFSKWIELEKSLGYDAKACISPAQVRLVNKTFSYSELEIKRAKEIVKLFEMRRENGVTGFTHPEYGFIDEPIYKGALALL</sequence>
<dbReference type="Proteomes" id="UP000015520">
    <property type="component" value="Unassembled WGS sequence"/>
</dbReference>
<evidence type="ECO:0000313" key="6">
    <source>
        <dbReference type="Proteomes" id="UP000015520"/>
    </source>
</evidence>
<evidence type="ECO:0000313" key="5">
    <source>
        <dbReference type="EMBL" id="EQB40427.1"/>
    </source>
</evidence>
<evidence type="ECO:0000256" key="1">
    <source>
        <dbReference type="ARBA" id="ARBA00001946"/>
    </source>
</evidence>
<dbReference type="PATRIC" id="fig|1172190.3.peg.213"/>
<reference evidence="5 6" key="1">
    <citation type="submission" date="2013-07" db="EMBL/GenBank/DDBJ databases">
        <title>Sulfurimonas hongkongensis AST-10 Genome Sequencing.</title>
        <authorList>
            <person name="Cai L."/>
            <person name="Zhang T."/>
        </authorList>
    </citation>
    <scope>NUCLEOTIDE SEQUENCE [LARGE SCALE GENOMIC DNA]</scope>
    <source>
        <strain evidence="5 6">AST-10</strain>
    </source>
</reference>
<dbReference type="GO" id="GO:0003824">
    <property type="term" value="F:catalytic activity"/>
    <property type="evidence" value="ECO:0007669"/>
    <property type="project" value="InterPro"/>
</dbReference>
<comment type="caution">
    <text evidence="5">The sequence shown here is derived from an EMBL/GenBank/DDBJ whole genome shotgun (WGS) entry which is preliminary data.</text>
</comment>
<dbReference type="InterPro" id="IPR015813">
    <property type="entry name" value="Pyrv/PenolPyrv_kinase-like_dom"/>
</dbReference>
<keyword evidence="3" id="KW-0460">Magnesium</keyword>
<comment type="cofactor">
    <cofactor evidence="1">
        <name>Mg(2+)</name>
        <dbReference type="ChEBI" id="CHEBI:18420"/>
    </cofactor>
</comment>
<dbReference type="EMBL" id="AUPZ01000002">
    <property type="protein sequence ID" value="EQB40427.1"/>
    <property type="molecule type" value="Genomic_DNA"/>
</dbReference>
<dbReference type="GO" id="GO:0000287">
    <property type="term" value="F:magnesium ion binding"/>
    <property type="evidence" value="ECO:0007669"/>
    <property type="project" value="TreeGrafter"/>
</dbReference>
<dbReference type="PANTHER" id="PTHR32308">
    <property type="entry name" value="LYASE BETA SUBUNIT, PUTATIVE (AFU_ORTHOLOGUE AFUA_4G13030)-RELATED"/>
    <property type="match status" value="1"/>
</dbReference>
<evidence type="ECO:0000256" key="2">
    <source>
        <dbReference type="ARBA" id="ARBA00022723"/>
    </source>
</evidence>
<feature type="domain" description="HpcH/HpaI aldolase/citrate lyase" evidence="4">
    <location>
        <begin position="37"/>
        <end position="245"/>
    </location>
</feature>
<name>T0JTU3_9BACT</name>
<protein>
    <submittedName>
        <fullName evidence="5">Host specificity protein</fullName>
    </submittedName>
</protein>
<organism evidence="5 6">
    <name type="scientific">Sulfurimonas hongkongensis</name>
    <dbReference type="NCBI Taxonomy" id="1172190"/>
    <lineage>
        <taxon>Bacteria</taxon>
        <taxon>Pseudomonadati</taxon>
        <taxon>Campylobacterota</taxon>
        <taxon>Epsilonproteobacteria</taxon>
        <taxon>Campylobacterales</taxon>
        <taxon>Sulfurimonadaceae</taxon>
        <taxon>Sulfurimonas</taxon>
    </lineage>
</organism>
<keyword evidence="2" id="KW-0479">Metal-binding</keyword>
<dbReference type="RefSeq" id="WP_021286505.1">
    <property type="nucleotide sequence ID" value="NZ_AUPZ01000002.1"/>
</dbReference>
<proteinExistence type="predicted"/>
<dbReference type="InterPro" id="IPR005000">
    <property type="entry name" value="Aldolase/citrate-lyase_domain"/>
</dbReference>
<evidence type="ECO:0000256" key="3">
    <source>
        <dbReference type="ARBA" id="ARBA00022842"/>
    </source>
</evidence>
<dbReference type="GO" id="GO:0006107">
    <property type="term" value="P:oxaloacetate metabolic process"/>
    <property type="evidence" value="ECO:0007669"/>
    <property type="project" value="TreeGrafter"/>
</dbReference>
<dbReference type="OrthoDB" id="9800547at2"/>
<dbReference type="Pfam" id="PF03328">
    <property type="entry name" value="HpcH_HpaI"/>
    <property type="match status" value="1"/>
</dbReference>